<dbReference type="EMBL" id="RKRA01000001">
    <property type="protein sequence ID" value="RPF29047.1"/>
    <property type="molecule type" value="Genomic_DNA"/>
</dbReference>
<name>A0A3N4Z9X6_9MICO</name>
<sequence>MPTNTAINLSRVYVEDAGMPARRESALRLIHHQLGLTDVTDPHKKEMLSIAIWKWTEAEGVAPYAKYHVRLRSTGALDTSSPSPVNHEHVWQRKWIIEQLLNRPEWSLDELRDFLEQYAVACTVTVEEHARLGQVSAVGWDRYVAAGVEIYDMLEERRFVPPTSGATTQTPATADLPEDVETTEIEATAGAPLSLDEALVERAGDRAPLLRSLLDRLTDEEVAAVVGASRDGGTGDYIRLHDLAMGEPSPAVAYLHWTGKLSVRLVPEDLPAELAADDRLGRPQHVRYGVTSRVTTPNDLDTAEGLILLALEKARAL</sequence>
<organism evidence="1 2">
    <name type="scientific">Georgenia muralis</name>
    <dbReference type="NCBI Taxonomy" id="154117"/>
    <lineage>
        <taxon>Bacteria</taxon>
        <taxon>Bacillati</taxon>
        <taxon>Actinomycetota</taxon>
        <taxon>Actinomycetes</taxon>
        <taxon>Micrococcales</taxon>
        <taxon>Bogoriellaceae</taxon>
        <taxon>Georgenia</taxon>
    </lineage>
</organism>
<evidence type="ECO:0000313" key="2">
    <source>
        <dbReference type="Proteomes" id="UP000280726"/>
    </source>
</evidence>
<reference evidence="1 2" key="1">
    <citation type="submission" date="2018-11" db="EMBL/GenBank/DDBJ databases">
        <title>Sequencing the genomes of 1000 actinobacteria strains.</title>
        <authorList>
            <person name="Klenk H.-P."/>
        </authorList>
    </citation>
    <scope>NUCLEOTIDE SEQUENCE [LARGE SCALE GENOMIC DNA]</scope>
    <source>
        <strain evidence="1 2">DSM 14418</strain>
    </source>
</reference>
<dbReference type="RefSeq" id="WP_123919711.1">
    <property type="nucleotide sequence ID" value="NZ_RKRA01000001.1"/>
</dbReference>
<comment type="caution">
    <text evidence="1">The sequence shown here is derived from an EMBL/GenBank/DDBJ whole genome shotgun (WGS) entry which is preliminary data.</text>
</comment>
<gene>
    <name evidence="1" type="ORF">EDD32_3602</name>
</gene>
<dbReference type="OrthoDB" id="5143916at2"/>
<evidence type="ECO:0000313" key="1">
    <source>
        <dbReference type="EMBL" id="RPF29047.1"/>
    </source>
</evidence>
<protein>
    <submittedName>
        <fullName evidence="1">Uncharacterized protein</fullName>
    </submittedName>
</protein>
<keyword evidence="2" id="KW-1185">Reference proteome</keyword>
<dbReference type="Proteomes" id="UP000280726">
    <property type="component" value="Unassembled WGS sequence"/>
</dbReference>
<accession>A0A3N4Z9X6</accession>
<proteinExistence type="predicted"/>
<dbReference type="AlphaFoldDB" id="A0A3N4Z9X6"/>